<dbReference type="InterPro" id="IPR017900">
    <property type="entry name" value="4Fe4S_Fe_S_CS"/>
</dbReference>
<feature type="domain" description="4Fe-4S ferredoxin-type" evidence="2">
    <location>
        <begin position="195"/>
        <end position="224"/>
    </location>
</feature>
<keyword evidence="4" id="KW-1185">Reference proteome</keyword>
<evidence type="ECO:0000313" key="4">
    <source>
        <dbReference type="Proteomes" id="UP000027153"/>
    </source>
</evidence>
<dbReference type="CDD" id="cd10549">
    <property type="entry name" value="MtMvhB_like"/>
    <property type="match status" value="2"/>
</dbReference>
<comment type="caution">
    <text evidence="3">The sequence shown here is derived from an EMBL/GenBank/DDBJ whole genome shotgun (WGS) entry which is preliminary data.</text>
</comment>
<dbReference type="Gene3D" id="3.30.70.20">
    <property type="match status" value="4"/>
</dbReference>
<dbReference type="SUPFAM" id="SSF54862">
    <property type="entry name" value="4Fe-4S ferredoxins"/>
    <property type="match status" value="1"/>
</dbReference>
<keyword evidence="3" id="KW-0830">Ubiquinone</keyword>
<name>A0A062VA29_9EURY</name>
<evidence type="ECO:0000259" key="2">
    <source>
        <dbReference type="PROSITE" id="PS51379"/>
    </source>
</evidence>
<feature type="domain" description="4Fe-4S ferredoxin-type" evidence="2">
    <location>
        <begin position="30"/>
        <end position="59"/>
    </location>
</feature>
<keyword evidence="3" id="KW-0560">Oxidoreductase</keyword>
<dbReference type="Pfam" id="PF12838">
    <property type="entry name" value="Fer4_7"/>
    <property type="match status" value="3"/>
</dbReference>
<reference evidence="3 4" key="1">
    <citation type="journal article" date="2013" name="Nature">
        <title>Anaerobic oxidation of methane coupled to nitrate reduction in a novel archaeal lineage.</title>
        <authorList>
            <person name="Haroon M.F."/>
            <person name="Hu S."/>
            <person name="Shi Y."/>
            <person name="Imelfort M."/>
            <person name="Keller J."/>
            <person name="Hugenholtz P."/>
            <person name="Yuan Z."/>
            <person name="Tyson G.W."/>
        </authorList>
    </citation>
    <scope>NUCLEOTIDE SEQUENCE [LARGE SCALE GENOMIC DNA]</scope>
    <source>
        <strain evidence="3 4">ANME-2d</strain>
    </source>
</reference>
<dbReference type="RefSeq" id="WP_048089471.1">
    <property type="nucleotide sequence ID" value="NZ_JMIY01000002.1"/>
</dbReference>
<dbReference type="OrthoDB" id="23833at2157"/>
<dbReference type="InterPro" id="IPR043256">
    <property type="entry name" value="MvhB-like"/>
</dbReference>
<dbReference type="InterPro" id="IPR052977">
    <property type="entry name" value="Polyferredoxin-like_ET"/>
</dbReference>
<feature type="domain" description="4Fe-4S ferredoxin-type" evidence="2">
    <location>
        <begin position="271"/>
        <end position="305"/>
    </location>
</feature>
<dbReference type="GO" id="GO:0016491">
    <property type="term" value="F:oxidoreductase activity"/>
    <property type="evidence" value="ECO:0007669"/>
    <property type="project" value="UniProtKB-KW"/>
</dbReference>
<sequence length="439" mass="49279">MSDERIDITVDSEVRDTHFLYDQRTDRSRKTLDYDYKRCSGCGICIEVCPKKAIEPGPLIEIATGLDAPPVIIDHTRCSFCGMCAAFCPVGAIRMTVDDKDILELSQFPHLDSGVIFNDKCLPCMLCKKACPEEAIDVEFTFQKKEAIAPFKTEATGEIEVNVEKCTLCGLCMELCPAFVLVEKKAAADDLVPFSDLLVDRGRCDYCGICVPFCPEDAIKVRGDFDDEDIKKIAPEITGNIRVDNNRCTRCGWCEAVCPYDAAFVTKPFDGEIELIDAKLKGCDPVGCHGCFNVCPSKAWIIPQDRKIDVVRDFCTYCGACERACHIRAIGVKRTGVRHTDIADTPWAQDWKRAITCLTTEKRGRPELSRTLSMEKAERKNGSPNSRPDVNHEFRKLVDERIGRISSLLGNKQVRRTWEKKDPEVAAQEIKKRLLNLKT</sequence>
<dbReference type="EMBL" id="JMIY01000002">
    <property type="protein sequence ID" value="KCZ72579.1"/>
    <property type="molecule type" value="Genomic_DNA"/>
</dbReference>
<dbReference type="EC" id="1.2.99.5" evidence="3"/>
<gene>
    <name evidence="3" type="ORF">ANME2D_01008</name>
</gene>
<feature type="domain" description="4Fe-4S ferredoxin-type" evidence="2">
    <location>
        <begin position="69"/>
        <end position="98"/>
    </location>
</feature>
<dbReference type="InterPro" id="IPR017896">
    <property type="entry name" value="4Fe4S_Fe-S-bd"/>
</dbReference>
<accession>A0A062VA29</accession>
<feature type="compositionally biased region" description="Basic and acidic residues" evidence="1">
    <location>
        <begin position="368"/>
        <end position="381"/>
    </location>
</feature>
<evidence type="ECO:0000313" key="3">
    <source>
        <dbReference type="EMBL" id="KCZ72579.1"/>
    </source>
</evidence>
<dbReference type="Gene3D" id="3.30.70.3270">
    <property type="match status" value="2"/>
</dbReference>
<dbReference type="AlphaFoldDB" id="A0A062VA29"/>
<protein>
    <submittedName>
        <fullName evidence="3">NADH:ubiquinone oxidoreductase chain I-like protein</fullName>
        <ecNumber evidence="3">1.2.99.5</ecNumber>
    </submittedName>
</protein>
<feature type="domain" description="4Fe-4S ferredoxin-type" evidence="2">
    <location>
        <begin position="112"/>
        <end position="141"/>
    </location>
</feature>
<proteinExistence type="predicted"/>
<dbReference type="PROSITE" id="PS51379">
    <property type="entry name" value="4FE4S_FER_2"/>
    <property type="match status" value="8"/>
</dbReference>
<dbReference type="PROSITE" id="PS00198">
    <property type="entry name" value="4FE4S_FER_1"/>
    <property type="match status" value="4"/>
</dbReference>
<feature type="domain" description="4Fe-4S ferredoxin-type" evidence="2">
    <location>
        <begin position="306"/>
        <end position="335"/>
    </location>
</feature>
<dbReference type="PIRSF" id="PIRSF005658">
    <property type="entry name" value="FwdF"/>
    <property type="match status" value="1"/>
</dbReference>
<dbReference type="Proteomes" id="UP000027153">
    <property type="component" value="Unassembled WGS sequence"/>
</dbReference>
<feature type="region of interest" description="Disordered" evidence="1">
    <location>
        <begin position="368"/>
        <end position="392"/>
    </location>
</feature>
<evidence type="ECO:0000256" key="1">
    <source>
        <dbReference type="SAM" id="MobiDB-lite"/>
    </source>
</evidence>
<feature type="domain" description="4Fe-4S ferredoxin-type" evidence="2">
    <location>
        <begin position="239"/>
        <end position="268"/>
    </location>
</feature>
<organism evidence="3 4">
    <name type="scientific">Candidatus Methanoperedens nitratireducens</name>
    <dbReference type="NCBI Taxonomy" id="1392998"/>
    <lineage>
        <taxon>Archaea</taxon>
        <taxon>Methanobacteriati</taxon>
        <taxon>Methanobacteriota</taxon>
        <taxon>Stenosarchaea group</taxon>
        <taxon>Methanomicrobia</taxon>
        <taxon>Methanosarcinales</taxon>
        <taxon>ANME-2 cluster</taxon>
        <taxon>Candidatus Methanoperedentaceae</taxon>
        <taxon>Candidatus Methanoperedens</taxon>
    </lineage>
</organism>
<dbReference type="PANTHER" id="PTHR43193">
    <property type="match status" value="1"/>
</dbReference>
<dbReference type="PANTHER" id="PTHR43193:SF2">
    <property type="entry name" value="POLYFERREDOXIN PROTEIN FWDF"/>
    <property type="match status" value="1"/>
</dbReference>
<dbReference type="PATRIC" id="fig|1392998.3.peg.1174"/>
<feature type="domain" description="4Fe-4S ferredoxin-type" evidence="2">
    <location>
        <begin position="157"/>
        <end position="186"/>
    </location>
</feature>